<comment type="caution">
    <text evidence="2">The sequence shown here is derived from an EMBL/GenBank/DDBJ whole genome shotgun (WGS) entry which is preliminary data.</text>
</comment>
<keyword evidence="1" id="KW-0812">Transmembrane</keyword>
<dbReference type="InterPro" id="IPR013362">
    <property type="entry name" value="Pilus_4_PilV"/>
</dbReference>
<dbReference type="Proteomes" id="UP000005336">
    <property type="component" value="Unassembled WGS sequence"/>
</dbReference>
<gene>
    <name evidence="2" type="ORF">HMPREF9370_1273</name>
</gene>
<evidence type="ECO:0000313" key="2">
    <source>
        <dbReference type="EMBL" id="EGZ46518.1"/>
    </source>
</evidence>
<dbReference type="EMBL" id="AGAZ01000047">
    <property type="protein sequence ID" value="EGZ46518.1"/>
    <property type="molecule type" value="Genomic_DNA"/>
</dbReference>
<proteinExistence type="predicted"/>
<evidence type="ECO:0000256" key="1">
    <source>
        <dbReference type="SAM" id="Phobius"/>
    </source>
</evidence>
<dbReference type="AlphaFoldDB" id="G4CQB3"/>
<name>G4CQB3_9NEIS</name>
<dbReference type="STRING" id="1030841.HMPREF9370_1273"/>
<keyword evidence="1" id="KW-0472">Membrane</keyword>
<keyword evidence="1" id="KW-1133">Transmembrane helix</keyword>
<dbReference type="NCBIfam" id="TIGR02523">
    <property type="entry name" value="type_IV_pilV"/>
    <property type="match status" value="1"/>
</dbReference>
<keyword evidence="3" id="KW-1185">Reference proteome</keyword>
<dbReference type="InterPro" id="IPR012902">
    <property type="entry name" value="N_methyl_site"/>
</dbReference>
<feature type="transmembrane region" description="Helical" evidence="1">
    <location>
        <begin position="33"/>
        <end position="52"/>
    </location>
</feature>
<dbReference type="HOGENOM" id="CLU_104159_0_0_4"/>
<organism evidence="2 3">
    <name type="scientific">Neisseria wadsworthii 9715</name>
    <dbReference type="NCBI Taxonomy" id="1030841"/>
    <lineage>
        <taxon>Bacteria</taxon>
        <taxon>Pseudomonadati</taxon>
        <taxon>Pseudomonadota</taxon>
        <taxon>Betaproteobacteria</taxon>
        <taxon>Neisseriales</taxon>
        <taxon>Neisseriaceae</taxon>
        <taxon>Neisseria</taxon>
    </lineage>
</organism>
<protein>
    <submittedName>
        <fullName evidence="2">Type IV pilus modification protein PilV</fullName>
    </submittedName>
</protein>
<evidence type="ECO:0000313" key="3">
    <source>
        <dbReference type="Proteomes" id="UP000005336"/>
    </source>
</evidence>
<dbReference type="Pfam" id="PF07963">
    <property type="entry name" value="N_methyl"/>
    <property type="match status" value="1"/>
</dbReference>
<reference evidence="2 3" key="1">
    <citation type="submission" date="2011-06" db="EMBL/GenBank/DDBJ databases">
        <authorList>
            <person name="Muzny D."/>
            <person name="Qin X."/>
            <person name="Deng J."/>
            <person name="Jiang H."/>
            <person name="Liu Y."/>
            <person name="Qu J."/>
            <person name="Song X.-Z."/>
            <person name="Zhang L."/>
            <person name="Thornton R."/>
            <person name="Coyle M."/>
            <person name="Francisco L."/>
            <person name="Jackson L."/>
            <person name="Javaid M."/>
            <person name="Korchina V."/>
            <person name="Kovar C."/>
            <person name="Mata R."/>
            <person name="Mathew T."/>
            <person name="Ngo R."/>
            <person name="Nguyen L."/>
            <person name="Nguyen N."/>
            <person name="Okwuonu G."/>
            <person name="Ongeri F."/>
            <person name="Pham C."/>
            <person name="Simmons D."/>
            <person name="Wilczek-Boney K."/>
            <person name="Hale W."/>
            <person name="Jakkamsetti A."/>
            <person name="Pham P."/>
            <person name="Ruth R."/>
            <person name="San Lucas F."/>
            <person name="Warren J."/>
            <person name="Zhang J."/>
            <person name="Zhao Z."/>
            <person name="Zhou C."/>
            <person name="Zhu D."/>
            <person name="Lee S."/>
            <person name="Bess C."/>
            <person name="Blankenburg K."/>
            <person name="Forbes L."/>
            <person name="Fu Q."/>
            <person name="Gubbala S."/>
            <person name="Hirani K."/>
            <person name="Jayaseelan J.C."/>
            <person name="Lara F."/>
            <person name="Munidasa M."/>
            <person name="Palculict T."/>
            <person name="Patil S."/>
            <person name="Pu L.-L."/>
            <person name="Saada N."/>
            <person name="Tang L."/>
            <person name="Weissenberger G."/>
            <person name="Zhu Y."/>
            <person name="Hemphill L."/>
            <person name="Shang Y."/>
            <person name="Youmans B."/>
            <person name="Ayvaz T."/>
            <person name="Ross M."/>
            <person name="Santibanez J."/>
            <person name="Aqrawi P."/>
            <person name="Gross S."/>
            <person name="Joshi V."/>
            <person name="Fowler G."/>
            <person name="Nazareth L."/>
            <person name="Reid J."/>
            <person name="Worley K."/>
            <person name="Petrosino J."/>
            <person name="Highlander S."/>
            <person name="Gibbs R."/>
        </authorList>
    </citation>
    <scope>NUCLEOTIDE SEQUENCE [LARGE SCALE GENOMIC DNA]</scope>
    <source>
        <strain evidence="2 3">9715</strain>
    </source>
</reference>
<dbReference type="PATRIC" id="fig|1030841.3.peg.1254"/>
<dbReference type="OrthoDB" id="8614013at2"/>
<sequence>MVIRELKIMRKNRLKEIQMVGVMVTQKQKGATLIEVLVSMLMLGLGVLVLLATQLRTVTGVREAENQTIVAQATQNLIEGMLMNPELEEDKINQDSENDTEGVTWNRKRYNFYTNAMKNLEKIAANCNGLDEEKNVTKENLALSQVCDFGLSLTNNLPDATVLRAHICLDSDDKEPTFTDGGPEWNCNVSSGRKAYTVVKVLWLMNTENEAATGGIKTYGEHAVYTYQARVTE</sequence>
<accession>G4CQB3</accession>